<gene>
    <name evidence="1" type="ORF">L6452_13276</name>
</gene>
<protein>
    <submittedName>
        <fullName evidence="1">Uncharacterized protein</fullName>
    </submittedName>
</protein>
<keyword evidence="2" id="KW-1185">Reference proteome</keyword>
<reference evidence="2" key="1">
    <citation type="journal article" date="2022" name="Mol. Ecol. Resour.">
        <title>The genomes of chicory, endive, great burdock and yacon provide insights into Asteraceae palaeo-polyploidization history and plant inulin production.</title>
        <authorList>
            <person name="Fan W."/>
            <person name="Wang S."/>
            <person name="Wang H."/>
            <person name="Wang A."/>
            <person name="Jiang F."/>
            <person name="Liu H."/>
            <person name="Zhao H."/>
            <person name="Xu D."/>
            <person name="Zhang Y."/>
        </authorList>
    </citation>
    <scope>NUCLEOTIDE SEQUENCE [LARGE SCALE GENOMIC DNA]</scope>
    <source>
        <strain evidence="2">cv. Niubang</strain>
    </source>
</reference>
<name>A0ACB9CHS4_ARCLA</name>
<reference evidence="1 2" key="2">
    <citation type="journal article" date="2022" name="Mol. Ecol. Resour.">
        <title>The genomes of chicory, endive, great burdock and yacon provide insights into Asteraceae paleo-polyploidization history and plant inulin production.</title>
        <authorList>
            <person name="Fan W."/>
            <person name="Wang S."/>
            <person name="Wang H."/>
            <person name="Wang A."/>
            <person name="Jiang F."/>
            <person name="Liu H."/>
            <person name="Zhao H."/>
            <person name="Xu D."/>
            <person name="Zhang Y."/>
        </authorList>
    </citation>
    <scope>NUCLEOTIDE SEQUENCE [LARGE SCALE GENOMIC DNA]</scope>
    <source>
        <strain evidence="2">cv. Niubang</strain>
    </source>
</reference>
<proteinExistence type="predicted"/>
<dbReference type="Proteomes" id="UP001055879">
    <property type="component" value="Linkage Group LG04"/>
</dbReference>
<sequence length="110" mass="12960">MDFSKIFHQCQSKLSFEECERIIVVDRQKVRGEPSWSYVIDVQNFEVLCIVMHIWESMNREFSEEQGEAKKEMLKKEVYPSLQVHICKYSSSLSYQIIIVNIDNHLGVAD</sequence>
<evidence type="ECO:0000313" key="1">
    <source>
        <dbReference type="EMBL" id="KAI3733819.1"/>
    </source>
</evidence>
<accession>A0ACB9CHS4</accession>
<dbReference type="EMBL" id="CM042050">
    <property type="protein sequence ID" value="KAI3733819.1"/>
    <property type="molecule type" value="Genomic_DNA"/>
</dbReference>
<comment type="caution">
    <text evidence="1">The sequence shown here is derived from an EMBL/GenBank/DDBJ whole genome shotgun (WGS) entry which is preliminary data.</text>
</comment>
<organism evidence="1 2">
    <name type="scientific">Arctium lappa</name>
    <name type="common">Greater burdock</name>
    <name type="synonym">Lappa major</name>
    <dbReference type="NCBI Taxonomy" id="4217"/>
    <lineage>
        <taxon>Eukaryota</taxon>
        <taxon>Viridiplantae</taxon>
        <taxon>Streptophyta</taxon>
        <taxon>Embryophyta</taxon>
        <taxon>Tracheophyta</taxon>
        <taxon>Spermatophyta</taxon>
        <taxon>Magnoliopsida</taxon>
        <taxon>eudicotyledons</taxon>
        <taxon>Gunneridae</taxon>
        <taxon>Pentapetalae</taxon>
        <taxon>asterids</taxon>
        <taxon>campanulids</taxon>
        <taxon>Asterales</taxon>
        <taxon>Asteraceae</taxon>
        <taxon>Carduoideae</taxon>
        <taxon>Cardueae</taxon>
        <taxon>Arctiinae</taxon>
        <taxon>Arctium</taxon>
    </lineage>
</organism>
<evidence type="ECO:0000313" key="2">
    <source>
        <dbReference type="Proteomes" id="UP001055879"/>
    </source>
</evidence>